<feature type="compositionally biased region" description="Low complexity" evidence="1">
    <location>
        <begin position="518"/>
        <end position="529"/>
    </location>
</feature>
<dbReference type="SMART" id="SM00256">
    <property type="entry name" value="FBOX"/>
    <property type="match status" value="1"/>
</dbReference>
<dbReference type="GO" id="GO:0000145">
    <property type="term" value="C:exocyst"/>
    <property type="evidence" value="ECO:0007669"/>
    <property type="project" value="TreeGrafter"/>
</dbReference>
<evidence type="ECO:0000256" key="1">
    <source>
        <dbReference type="SAM" id="MobiDB-lite"/>
    </source>
</evidence>
<dbReference type="Proteomes" id="UP000807716">
    <property type="component" value="Unassembled WGS sequence"/>
</dbReference>
<dbReference type="OrthoDB" id="5554140at2759"/>
<dbReference type="Pfam" id="PF07393">
    <property type="entry name" value="Sec10_HB"/>
    <property type="match status" value="2"/>
</dbReference>
<dbReference type="InterPro" id="IPR009976">
    <property type="entry name" value="Sec10-like"/>
</dbReference>
<dbReference type="EMBL" id="JAAAJB010000001">
    <property type="protein sequence ID" value="KAG0270714.1"/>
    <property type="molecule type" value="Genomic_DNA"/>
</dbReference>
<dbReference type="PANTHER" id="PTHR12100:SF1">
    <property type="entry name" value="RECYCLIN-1"/>
    <property type="match status" value="1"/>
</dbReference>
<reference evidence="3" key="1">
    <citation type="journal article" date="2020" name="Fungal Divers.">
        <title>Resolving the Mortierellaceae phylogeny through synthesis of multi-gene phylogenetics and phylogenomics.</title>
        <authorList>
            <person name="Vandepol N."/>
            <person name="Liber J."/>
            <person name="Desiro A."/>
            <person name="Na H."/>
            <person name="Kennedy M."/>
            <person name="Barry K."/>
            <person name="Grigoriev I.V."/>
            <person name="Miller A.N."/>
            <person name="O'Donnell K."/>
            <person name="Stajich J.E."/>
            <person name="Bonito G."/>
        </authorList>
    </citation>
    <scope>NUCLEOTIDE SEQUENCE</scope>
    <source>
        <strain evidence="3">BC1065</strain>
    </source>
</reference>
<sequence length="919" mass="102893">MELVFDVDDLESRTSSDLITTSIPSLPPDILLQCIQYLPVSSIPSVALACRRLKVIAYSDDLWEQRLQAMGYGSQKRGGSQSEPGGNSLLDDPIDALPRFPVQSANMSDMTRKRASANAQEALGIANGGRTSMVGSDHDGMTRISLSDPPAASAIPSSSSSARIHIPGLPGDPYAMIQESRDTAHGAMERFKAIHRELWPYYVDFRYGNKDSRVIQEFGKEVIDVARMLARLLVFSRANLTDDSDMINENLQGTCEYFENRCLHLFEVAYDMRDVAEMAKFAGVLLDLNGAVACIQIFIQKNGIFFDNVYEPTENVKQWEIWQAQPLVVRENTAYPEFTPLRLFMQYVEMEVQKQAILIHDVFPEEADVLFSFVERVFEDVIAEYCSQLFDECSMQDKLLYLKSVPTAYRHLERLVNMLVTMEPINIPRYRIDKLFDRVFAPWLETYLKNELDWVQKSCKDHIDKYERQRSGSTTEPKRMNPRNREVFKRNFLRGFRNVITLPYKISSSIVAGVASATSSSSHAPNPHHSAPPAPSSTPAPVKSKRFSLLSLNGSSSTNTQSTASAPETPVSSSSSTIFTSETSTTVPGSTSSDTDSIKSAPGTNSDPTVAITQEMAEEEEMNALLSVELALTLIHLDKDALQRLGAFAALGGVLGGRVATEQLGRYKPSTQFSGGMTPLMDFFELVHVADLILQMVQVYYAEEMCRYIDKMDFLNDANKEKKAFERLIDDGVAAGLDKCIEVLIQQVAHILETTQLPTDYNPEEGVDIELQPTRACKDAVQCLATHTKLLVGCADKQTLDVFFQEVGLRLFNVLTKHLKANVVSSQGGFVLICDLNHYHNFAVTLKQPSITPNFLALKELGNVFIIQSPTDLKQLIHDMERFGGILRVEDVFEYAEMRADWKQIQRIVERDRLDCVVM</sequence>
<dbReference type="PANTHER" id="PTHR12100">
    <property type="entry name" value="SEC10"/>
    <property type="match status" value="1"/>
</dbReference>
<comment type="caution">
    <text evidence="3">The sequence shown here is derived from an EMBL/GenBank/DDBJ whole genome shotgun (WGS) entry which is preliminary data.</text>
</comment>
<accession>A0A9P6UDB5</accession>
<dbReference type="Gene3D" id="1.20.1280.50">
    <property type="match status" value="1"/>
</dbReference>
<feature type="compositionally biased region" description="Low complexity" evidence="1">
    <location>
        <begin position="539"/>
        <end position="587"/>
    </location>
</feature>
<evidence type="ECO:0000313" key="3">
    <source>
        <dbReference type="EMBL" id="KAG0270714.1"/>
    </source>
</evidence>
<dbReference type="Pfam" id="PF12937">
    <property type="entry name" value="F-box-like"/>
    <property type="match status" value="1"/>
</dbReference>
<protein>
    <submittedName>
        <fullName evidence="3">F-box protein: endocytic membrane traffic, recycling ReCYcling 1</fullName>
    </submittedName>
</protein>
<dbReference type="InterPro" id="IPR001810">
    <property type="entry name" value="F-box_dom"/>
</dbReference>
<dbReference type="GO" id="GO:0006887">
    <property type="term" value="P:exocytosis"/>
    <property type="evidence" value="ECO:0007669"/>
    <property type="project" value="TreeGrafter"/>
</dbReference>
<dbReference type="AlphaFoldDB" id="A0A9P6UDB5"/>
<dbReference type="InterPro" id="IPR048627">
    <property type="entry name" value="Sec10_HB"/>
</dbReference>
<dbReference type="SUPFAM" id="SSF81383">
    <property type="entry name" value="F-box domain"/>
    <property type="match status" value="1"/>
</dbReference>
<keyword evidence="4" id="KW-1185">Reference proteome</keyword>
<feature type="region of interest" description="Disordered" evidence="1">
    <location>
        <begin position="518"/>
        <end position="608"/>
    </location>
</feature>
<evidence type="ECO:0000313" key="4">
    <source>
        <dbReference type="Proteomes" id="UP000807716"/>
    </source>
</evidence>
<gene>
    <name evidence="3" type="primary">RCY1</name>
    <name evidence="3" type="ORF">DFQ27_000065</name>
</gene>
<feature type="domain" description="F-box" evidence="2">
    <location>
        <begin position="20"/>
        <end position="66"/>
    </location>
</feature>
<feature type="region of interest" description="Disordered" evidence="1">
    <location>
        <begin position="72"/>
        <end position="92"/>
    </location>
</feature>
<proteinExistence type="predicted"/>
<name>A0A9P6UDB5_9FUNG</name>
<evidence type="ECO:0000259" key="2">
    <source>
        <dbReference type="PROSITE" id="PS50181"/>
    </source>
</evidence>
<dbReference type="InterPro" id="IPR036047">
    <property type="entry name" value="F-box-like_dom_sf"/>
</dbReference>
<dbReference type="GO" id="GO:0006893">
    <property type="term" value="P:Golgi to plasma membrane transport"/>
    <property type="evidence" value="ECO:0007669"/>
    <property type="project" value="TreeGrafter"/>
</dbReference>
<dbReference type="PROSITE" id="PS50181">
    <property type="entry name" value="FBOX"/>
    <property type="match status" value="1"/>
</dbReference>
<organism evidence="3 4">
    <name type="scientific">Actinomortierella ambigua</name>
    <dbReference type="NCBI Taxonomy" id="1343610"/>
    <lineage>
        <taxon>Eukaryota</taxon>
        <taxon>Fungi</taxon>
        <taxon>Fungi incertae sedis</taxon>
        <taxon>Mucoromycota</taxon>
        <taxon>Mortierellomycotina</taxon>
        <taxon>Mortierellomycetes</taxon>
        <taxon>Mortierellales</taxon>
        <taxon>Mortierellaceae</taxon>
        <taxon>Actinomortierella</taxon>
    </lineage>
</organism>